<gene>
    <name evidence="3" type="ORF">ACFFJ3_20425</name>
</gene>
<evidence type="ECO:0000256" key="1">
    <source>
        <dbReference type="SAM" id="SignalP"/>
    </source>
</evidence>
<sequence length="167" mass="17677">MKTLGRVLYLLFPLPLLVSSALAADSRTLTVTANIIAMVPCTIDVSGVNPLSLGEIVTDKVNGVNGKTLIPYTVSCSSAANLKMTLITSSAATWYGQGTLVTAGLNYQNLGVQLLKEDGSPVVFNQAMSFHSSSRPKLYAVLVKRAGTNLVAANFYSASATMRVEYP</sequence>
<dbReference type="InterPro" id="IPR008966">
    <property type="entry name" value="Adhesion_dom_sf"/>
</dbReference>
<protein>
    <submittedName>
        <fullName evidence="3">Fimbrial protein</fullName>
    </submittedName>
</protein>
<keyword evidence="4" id="KW-1185">Reference proteome</keyword>
<keyword evidence="1" id="KW-0732">Signal</keyword>
<dbReference type="Gene3D" id="2.60.40.1090">
    <property type="entry name" value="Fimbrial-type adhesion domain"/>
    <property type="match status" value="1"/>
</dbReference>
<dbReference type="EMBL" id="JBHLXG010000026">
    <property type="protein sequence ID" value="MFC0228831.1"/>
    <property type="molecule type" value="Genomic_DNA"/>
</dbReference>
<evidence type="ECO:0000313" key="4">
    <source>
        <dbReference type="Proteomes" id="UP001589792"/>
    </source>
</evidence>
<feature type="chain" id="PRO_5047223805" evidence="1">
    <location>
        <begin position="24"/>
        <end position="167"/>
    </location>
</feature>
<feature type="domain" description="Fimbrial-type adhesion" evidence="2">
    <location>
        <begin position="35"/>
        <end position="166"/>
    </location>
</feature>
<reference evidence="3 4" key="1">
    <citation type="submission" date="2024-09" db="EMBL/GenBank/DDBJ databases">
        <authorList>
            <person name="Sun Q."/>
            <person name="Mori K."/>
        </authorList>
    </citation>
    <scope>NUCLEOTIDE SEQUENCE [LARGE SCALE GENOMIC DNA]</scope>
    <source>
        <strain evidence="3 4">CCM 8626</strain>
    </source>
</reference>
<dbReference type="InterPro" id="IPR036937">
    <property type="entry name" value="Adhesion_dom_fimbrial_sf"/>
</dbReference>
<dbReference type="Pfam" id="PF00419">
    <property type="entry name" value="Fimbrial"/>
    <property type="match status" value="1"/>
</dbReference>
<dbReference type="SUPFAM" id="SSF49401">
    <property type="entry name" value="Bacterial adhesins"/>
    <property type="match status" value="1"/>
</dbReference>
<name>A0ABV6EIJ9_9GAMM</name>
<dbReference type="RefSeq" id="WP_380678930.1">
    <property type="nucleotide sequence ID" value="NZ_CP173186.1"/>
</dbReference>
<dbReference type="Proteomes" id="UP001589792">
    <property type="component" value="Unassembled WGS sequence"/>
</dbReference>
<evidence type="ECO:0000313" key="3">
    <source>
        <dbReference type="EMBL" id="MFC0228831.1"/>
    </source>
</evidence>
<comment type="caution">
    <text evidence="3">The sequence shown here is derived from an EMBL/GenBank/DDBJ whole genome shotgun (WGS) entry which is preliminary data.</text>
</comment>
<evidence type="ECO:0000259" key="2">
    <source>
        <dbReference type="Pfam" id="PF00419"/>
    </source>
</evidence>
<dbReference type="InterPro" id="IPR000259">
    <property type="entry name" value="Adhesion_dom_fimbrial"/>
</dbReference>
<feature type="signal peptide" evidence="1">
    <location>
        <begin position="1"/>
        <end position="23"/>
    </location>
</feature>
<proteinExistence type="predicted"/>
<accession>A0ABV6EIJ9</accession>
<organism evidence="3 4">
    <name type="scientific">Serratia aquatilis</name>
    <dbReference type="NCBI Taxonomy" id="1737515"/>
    <lineage>
        <taxon>Bacteria</taxon>
        <taxon>Pseudomonadati</taxon>
        <taxon>Pseudomonadota</taxon>
        <taxon>Gammaproteobacteria</taxon>
        <taxon>Enterobacterales</taxon>
        <taxon>Yersiniaceae</taxon>
        <taxon>Serratia</taxon>
    </lineage>
</organism>